<reference evidence="3" key="1">
    <citation type="submission" date="2021-01" db="EMBL/GenBank/DDBJ databases">
        <authorList>
            <person name="Corre E."/>
            <person name="Pelletier E."/>
            <person name="Niang G."/>
            <person name="Scheremetjew M."/>
            <person name="Finn R."/>
            <person name="Kale V."/>
            <person name="Holt S."/>
            <person name="Cochrane G."/>
            <person name="Meng A."/>
            <person name="Brown T."/>
            <person name="Cohen L."/>
        </authorList>
    </citation>
    <scope>NUCLEOTIDE SEQUENCE</scope>
    <source>
        <strain evidence="3">CCMP1723</strain>
    </source>
</reference>
<proteinExistence type="predicted"/>
<accession>A0A7S0ILK2</accession>
<gene>
    <name evidence="3" type="ORF">MCOM1403_LOCUS11421</name>
</gene>
<evidence type="ECO:0000313" key="3">
    <source>
        <dbReference type="EMBL" id="CAD8525514.1"/>
    </source>
</evidence>
<feature type="chain" id="PRO_5030908042" evidence="2">
    <location>
        <begin position="30"/>
        <end position="276"/>
    </location>
</feature>
<name>A0A7S0ILK2_MICPS</name>
<protein>
    <submittedName>
        <fullName evidence="3">Uncharacterized protein</fullName>
    </submittedName>
</protein>
<feature type="compositionally biased region" description="Basic and acidic residues" evidence="1">
    <location>
        <begin position="43"/>
        <end position="54"/>
    </location>
</feature>
<feature type="compositionally biased region" description="Polar residues" evidence="1">
    <location>
        <begin position="31"/>
        <end position="41"/>
    </location>
</feature>
<feature type="signal peptide" evidence="2">
    <location>
        <begin position="1"/>
        <end position="29"/>
    </location>
</feature>
<keyword evidence="2" id="KW-0732">Signal</keyword>
<evidence type="ECO:0000256" key="1">
    <source>
        <dbReference type="SAM" id="MobiDB-lite"/>
    </source>
</evidence>
<dbReference type="AlphaFoldDB" id="A0A7S0ILK2"/>
<sequence length="276" mass="30832">MRRPRNDVSPRWAALVALAVVLGARGAVASERTTGLSSSARSVDPRTRPGGGLHHDEQLACSGCSVLTRRLLHHLDRPPRADISRTVTEPDPNDPTSTVEVPYVRSERFLHDAMRRTCGDRSLSTITRHTTWLGDVTYRPDDVPWGDPTHADPTVDADLELMCKRLMQHYRPELEDAMARREPWTACRALGCEDVDASVLDAIAHAIARLILKPWLALKMAPVMLAAFVFPWLWRPMFFPPRDPERIAMKPGEVERMIERAQASAGLDPISALKAE</sequence>
<dbReference type="EMBL" id="HBEQ01014179">
    <property type="protein sequence ID" value="CAD8525514.1"/>
    <property type="molecule type" value="Transcribed_RNA"/>
</dbReference>
<feature type="region of interest" description="Disordered" evidence="1">
    <location>
        <begin position="30"/>
        <end position="54"/>
    </location>
</feature>
<organism evidence="3">
    <name type="scientific">Micromonas pusilla</name>
    <name type="common">Picoplanktonic green alga</name>
    <name type="synonym">Chromulina pusilla</name>
    <dbReference type="NCBI Taxonomy" id="38833"/>
    <lineage>
        <taxon>Eukaryota</taxon>
        <taxon>Viridiplantae</taxon>
        <taxon>Chlorophyta</taxon>
        <taxon>Mamiellophyceae</taxon>
        <taxon>Mamiellales</taxon>
        <taxon>Mamiellaceae</taxon>
        <taxon>Micromonas</taxon>
    </lineage>
</organism>
<evidence type="ECO:0000256" key="2">
    <source>
        <dbReference type="SAM" id="SignalP"/>
    </source>
</evidence>